<keyword evidence="4" id="KW-0533">Nickel</keyword>
<dbReference type="PROSITE" id="PS00508">
    <property type="entry name" value="NI_HGENASE_L_2"/>
    <property type="match status" value="1"/>
</dbReference>
<dbReference type="GO" id="GO:0030313">
    <property type="term" value="C:cell envelope"/>
    <property type="evidence" value="ECO:0007669"/>
    <property type="project" value="UniProtKB-SubCell"/>
</dbReference>
<dbReference type="EMBL" id="BARV01008328">
    <property type="protein sequence ID" value="GAI02980.1"/>
    <property type="molecule type" value="Genomic_DNA"/>
</dbReference>
<dbReference type="AlphaFoldDB" id="X1LKS6"/>
<dbReference type="SUPFAM" id="SSF56762">
    <property type="entry name" value="HydB/Nqo4-like"/>
    <property type="match status" value="1"/>
</dbReference>
<evidence type="ECO:0000256" key="3">
    <source>
        <dbReference type="ARBA" id="ARBA00009292"/>
    </source>
</evidence>
<name>X1LKS6_9ZZZZ</name>
<comment type="subcellular location">
    <subcellularLocation>
        <location evidence="2">Cell envelope</location>
    </subcellularLocation>
</comment>
<evidence type="ECO:0000256" key="2">
    <source>
        <dbReference type="ARBA" id="ARBA00004196"/>
    </source>
</evidence>
<dbReference type="InterPro" id="IPR029014">
    <property type="entry name" value="NiFe-Hase_large"/>
</dbReference>
<keyword evidence="5" id="KW-0479">Metal-binding</keyword>
<dbReference type="GO" id="GO:0008901">
    <property type="term" value="F:ferredoxin hydrogenase activity"/>
    <property type="evidence" value="ECO:0007669"/>
    <property type="project" value="InterPro"/>
</dbReference>
<evidence type="ECO:0000256" key="1">
    <source>
        <dbReference type="ARBA" id="ARBA00001967"/>
    </source>
</evidence>
<evidence type="ECO:0000256" key="6">
    <source>
        <dbReference type="ARBA" id="ARBA00023002"/>
    </source>
</evidence>
<dbReference type="Pfam" id="PF00374">
    <property type="entry name" value="NiFeSe_Hases"/>
    <property type="match status" value="2"/>
</dbReference>
<gene>
    <name evidence="7" type="ORF">S06H3_16769</name>
</gene>
<proteinExistence type="inferred from homology"/>
<reference evidence="7" key="1">
    <citation type="journal article" date="2014" name="Front. Microbiol.">
        <title>High frequency of phylogenetically diverse reductive dehalogenase-homologous genes in deep subseafloor sedimentary metagenomes.</title>
        <authorList>
            <person name="Kawai M."/>
            <person name="Futagami T."/>
            <person name="Toyoda A."/>
            <person name="Takaki Y."/>
            <person name="Nishi S."/>
            <person name="Hori S."/>
            <person name="Arai W."/>
            <person name="Tsubouchi T."/>
            <person name="Morono Y."/>
            <person name="Uchiyama I."/>
            <person name="Ito T."/>
            <person name="Fujiyama A."/>
            <person name="Inagaki F."/>
            <person name="Takami H."/>
        </authorList>
    </citation>
    <scope>NUCLEOTIDE SEQUENCE</scope>
    <source>
        <strain evidence="7">Expedition CK06-06</strain>
    </source>
</reference>
<dbReference type="InterPro" id="IPR001501">
    <property type="entry name" value="Ni-dep_hyd_lsu"/>
</dbReference>
<dbReference type="PANTHER" id="PTHR42958:SF4">
    <property type="entry name" value="HYDROGENASE EXPRESSION_FORMATION PROTEIN HUPK"/>
    <property type="match status" value="1"/>
</dbReference>
<comment type="cofactor">
    <cofactor evidence="1">
        <name>Ni(2+)</name>
        <dbReference type="ChEBI" id="CHEBI:49786"/>
    </cofactor>
</comment>
<dbReference type="PANTHER" id="PTHR42958">
    <property type="entry name" value="HYDROGENASE-2 LARGE CHAIN"/>
    <property type="match status" value="1"/>
</dbReference>
<dbReference type="Gene3D" id="1.10.645.10">
    <property type="entry name" value="Cytochrome-c3 Hydrogenase, chain B"/>
    <property type="match status" value="1"/>
</dbReference>
<accession>X1LKS6</accession>
<dbReference type="InterPro" id="IPR018194">
    <property type="entry name" value="Ni-dep_hyd_lsu_Ni_BS"/>
</dbReference>
<dbReference type="InterPro" id="IPR050867">
    <property type="entry name" value="NiFe/NiFeSe_hydrgnase_LSU"/>
</dbReference>
<dbReference type="GO" id="GO:0016151">
    <property type="term" value="F:nickel cation binding"/>
    <property type="evidence" value="ECO:0007669"/>
    <property type="project" value="InterPro"/>
</dbReference>
<evidence type="ECO:0000256" key="4">
    <source>
        <dbReference type="ARBA" id="ARBA00022596"/>
    </source>
</evidence>
<comment type="similarity">
    <text evidence="3">Belongs to the [NiFe]/[NiFeSe] hydrogenase large subunit family.</text>
</comment>
<evidence type="ECO:0000256" key="5">
    <source>
        <dbReference type="ARBA" id="ARBA00022723"/>
    </source>
</evidence>
<sequence length="275" mass="31027">MRESIDFIENIYVPDVLRIADIYKDYSKIGRGCGNLLSYGAFDLDDRGRKKLFKRGCFTDGKIEKMNSGKITEDVRYSWYEKKISGKNPKDSDTLPAPGKAGAYSWLKAPRYAGKPYELGPLARMWVNGDYRKGISVMDRHIARALETKKIARAMEEWVLQLRPGRRIYVSCRVPKNGQGIGLTEAPRGALGHWIKISNSRIARYQIVTPTNWNCSPRDDKGEPGPVEKSLIGTPVADPENPIEVMRIIRSYDPCMACSVHLIVPGRGLSEFRVC</sequence>
<comment type="caution">
    <text evidence="7">The sequence shown here is derived from an EMBL/GenBank/DDBJ whole genome shotgun (WGS) entry which is preliminary data.</text>
</comment>
<keyword evidence="6" id="KW-0560">Oxidoreductase</keyword>
<protein>
    <submittedName>
        <fullName evidence="7">Uncharacterized protein</fullName>
    </submittedName>
</protein>
<evidence type="ECO:0000313" key="7">
    <source>
        <dbReference type="EMBL" id="GAI02980.1"/>
    </source>
</evidence>
<organism evidence="7">
    <name type="scientific">marine sediment metagenome</name>
    <dbReference type="NCBI Taxonomy" id="412755"/>
    <lineage>
        <taxon>unclassified sequences</taxon>
        <taxon>metagenomes</taxon>
        <taxon>ecological metagenomes</taxon>
    </lineage>
</organism>